<keyword evidence="3" id="KW-1185">Reference proteome</keyword>
<dbReference type="CDD" id="cd00093">
    <property type="entry name" value="HTH_XRE"/>
    <property type="match status" value="1"/>
</dbReference>
<evidence type="ECO:0000259" key="1">
    <source>
        <dbReference type="PROSITE" id="PS50943"/>
    </source>
</evidence>
<dbReference type="Pfam" id="PF01381">
    <property type="entry name" value="HTH_3"/>
    <property type="match status" value="1"/>
</dbReference>
<dbReference type="SMART" id="SM00530">
    <property type="entry name" value="HTH_XRE"/>
    <property type="match status" value="1"/>
</dbReference>
<dbReference type="InterPro" id="IPR010982">
    <property type="entry name" value="Lambda_DNA-bd_dom_sf"/>
</dbReference>
<dbReference type="GO" id="GO:0003677">
    <property type="term" value="F:DNA binding"/>
    <property type="evidence" value="ECO:0007669"/>
    <property type="project" value="InterPro"/>
</dbReference>
<dbReference type="Gene3D" id="1.10.260.40">
    <property type="entry name" value="lambda repressor-like DNA-binding domains"/>
    <property type="match status" value="1"/>
</dbReference>
<sequence>MKANKCGHRVRVARTTQNPRLTQDDLVAKLQINGVHISKNTLSRIEIGDRYVTDLELLAFAKILGVTTNWLLEESNDPYKR</sequence>
<feature type="domain" description="HTH cro/C1-type" evidence="1">
    <location>
        <begin position="36"/>
        <end position="71"/>
    </location>
</feature>
<reference evidence="2 3" key="2">
    <citation type="submission" date="2009-02" db="EMBL/GenBank/DDBJ databases">
        <title>Draft genome sequence of Clostridium methylpentosum (DSM 5476).</title>
        <authorList>
            <person name="Sudarsanam P."/>
            <person name="Ley R."/>
            <person name="Guruge J."/>
            <person name="Turnbaugh P.J."/>
            <person name="Mahowald M."/>
            <person name="Liep D."/>
            <person name="Gordon J."/>
        </authorList>
    </citation>
    <scope>NUCLEOTIDE SEQUENCE [LARGE SCALE GENOMIC DNA]</scope>
    <source>
        <strain evidence="2 3">DSM 5476</strain>
    </source>
</reference>
<gene>
    <name evidence="2" type="ORF">CLOSTMETH_01513</name>
</gene>
<evidence type="ECO:0000313" key="2">
    <source>
        <dbReference type="EMBL" id="EEG30854.1"/>
    </source>
</evidence>
<evidence type="ECO:0000313" key="3">
    <source>
        <dbReference type="Proteomes" id="UP000003340"/>
    </source>
</evidence>
<dbReference type="EMBL" id="ACEC01000050">
    <property type="protein sequence ID" value="EEG30854.1"/>
    <property type="molecule type" value="Genomic_DNA"/>
</dbReference>
<dbReference type="Proteomes" id="UP000003340">
    <property type="component" value="Unassembled WGS sequence"/>
</dbReference>
<comment type="caution">
    <text evidence="2">The sequence shown here is derived from an EMBL/GenBank/DDBJ whole genome shotgun (WGS) entry which is preliminary data.</text>
</comment>
<dbReference type="eggNOG" id="COG1396">
    <property type="taxonomic scope" value="Bacteria"/>
</dbReference>
<dbReference type="InterPro" id="IPR001387">
    <property type="entry name" value="Cro/C1-type_HTH"/>
</dbReference>
<accession>C0ECE3</accession>
<dbReference type="SUPFAM" id="SSF47413">
    <property type="entry name" value="lambda repressor-like DNA-binding domains"/>
    <property type="match status" value="1"/>
</dbReference>
<organism evidence="2 3">
    <name type="scientific">[Clostridium] methylpentosum DSM 5476</name>
    <dbReference type="NCBI Taxonomy" id="537013"/>
    <lineage>
        <taxon>Bacteria</taxon>
        <taxon>Bacillati</taxon>
        <taxon>Bacillota</taxon>
        <taxon>Clostridia</taxon>
        <taxon>Eubacteriales</taxon>
        <taxon>Oscillospiraceae</taxon>
        <taxon>Oscillospiraceae incertae sedis</taxon>
    </lineage>
</organism>
<protein>
    <recommendedName>
        <fullName evidence="1">HTH cro/C1-type domain-containing protein</fullName>
    </recommendedName>
</protein>
<proteinExistence type="predicted"/>
<dbReference type="HOGENOM" id="CLU_066192_38_0_9"/>
<reference evidence="2 3" key="1">
    <citation type="submission" date="2009-01" db="EMBL/GenBank/DDBJ databases">
        <authorList>
            <person name="Fulton L."/>
            <person name="Clifton S."/>
            <person name="Fulton B."/>
            <person name="Xu J."/>
            <person name="Minx P."/>
            <person name="Pepin K.H."/>
            <person name="Johnson M."/>
            <person name="Bhonagiri V."/>
            <person name="Nash W.E."/>
            <person name="Mardis E.R."/>
            <person name="Wilson R.K."/>
        </authorList>
    </citation>
    <scope>NUCLEOTIDE SEQUENCE [LARGE SCALE GENOMIC DNA]</scope>
    <source>
        <strain evidence="2 3">DSM 5476</strain>
    </source>
</reference>
<name>C0ECE3_9FIRM</name>
<dbReference type="PROSITE" id="PS50943">
    <property type="entry name" value="HTH_CROC1"/>
    <property type="match status" value="1"/>
</dbReference>
<dbReference type="STRING" id="537013.CLOSTMETH_01513"/>
<dbReference type="AlphaFoldDB" id="C0ECE3"/>